<keyword evidence="2" id="KW-0479">Metal-binding</keyword>
<dbReference type="PANTHER" id="PTHR11820">
    <property type="entry name" value="ACYLPYRUVASE"/>
    <property type="match status" value="1"/>
</dbReference>
<evidence type="ECO:0000313" key="5">
    <source>
        <dbReference type="Proteomes" id="UP000034166"/>
    </source>
</evidence>
<feature type="domain" description="Fumarylacetoacetase-like C-terminal" evidence="3">
    <location>
        <begin position="89"/>
        <end position="295"/>
    </location>
</feature>
<dbReference type="PANTHER" id="PTHR11820:SF7">
    <property type="entry name" value="ACYLPYRUVASE FAHD1, MITOCHONDRIAL"/>
    <property type="match status" value="1"/>
</dbReference>
<dbReference type="GO" id="GO:0019752">
    <property type="term" value="P:carboxylic acid metabolic process"/>
    <property type="evidence" value="ECO:0007669"/>
    <property type="project" value="UniProtKB-ARBA"/>
</dbReference>
<dbReference type="GO" id="GO:0018773">
    <property type="term" value="F:acetylpyruvate hydrolase activity"/>
    <property type="evidence" value="ECO:0007669"/>
    <property type="project" value="TreeGrafter"/>
</dbReference>
<dbReference type="GO" id="GO:0046872">
    <property type="term" value="F:metal ion binding"/>
    <property type="evidence" value="ECO:0007669"/>
    <property type="project" value="UniProtKB-KW"/>
</dbReference>
<dbReference type="EMBL" id="LAYY01000031">
    <property type="protein sequence ID" value="KKK36443.1"/>
    <property type="molecule type" value="Genomic_DNA"/>
</dbReference>
<dbReference type="RefSeq" id="WP_046525428.1">
    <property type="nucleotide sequence ID" value="NZ_LAYY01000031.1"/>
</dbReference>
<evidence type="ECO:0000256" key="1">
    <source>
        <dbReference type="ARBA" id="ARBA00010211"/>
    </source>
</evidence>
<dbReference type="GO" id="GO:0016853">
    <property type="term" value="F:isomerase activity"/>
    <property type="evidence" value="ECO:0007669"/>
    <property type="project" value="UniProtKB-ARBA"/>
</dbReference>
<dbReference type="AlphaFoldDB" id="A0A0M2SQC4"/>
<evidence type="ECO:0000259" key="3">
    <source>
        <dbReference type="Pfam" id="PF01557"/>
    </source>
</evidence>
<dbReference type="Gene3D" id="3.90.850.10">
    <property type="entry name" value="Fumarylacetoacetase-like, C-terminal domain"/>
    <property type="match status" value="1"/>
</dbReference>
<organism evidence="4 5">
    <name type="scientific">Mesobacillus campisalis</name>
    <dbReference type="NCBI Taxonomy" id="1408103"/>
    <lineage>
        <taxon>Bacteria</taxon>
        <taxon>Bacillati</taxon>
        <taxon>Bacillota</taxon>
        <taxon>Bacilli</taxon>
        <taxon>Bacillales</taxon>
        <taxon>Bacillaceae</taxon>
        <taxon>Mesobacillus</taxon>
    </lineage>
</organism>
<sequence length="297" mass="32618">MKFVTAEDRQGVFIGMVHESGEKVLALGRAQQKLEGINTFPETMHECIALGEGFLTMAHEIFAMAGEELFLPLSEVSLLAPIPRPAKNIFCVGKNYIEHALELGSKEDIPEHLMVFTKAPTTVIGFGQSIPAHEQVSEELDYEGELAVVIGKEGRAIKEEHALEHIFGYTIINDVTARDLQARHRQYFIGKSLDGTCPMGPWIVHFSAIGSPNSLRIETRVNGEVRQLSNTEHFIFPIQKIIAELSKGMTLEPGDIIATGTPSGVGKGFRPPKFLQKGDEIEIFVEGIGKLVNSVGE</sequence>
<dbReference type="PATRIC" id="fig|1408103.3.peg.4297"/>
<gene>
    <name evidence="4" type="ORF">WQ57_19405</name>
</gene>
<proteinExistence type="inferred from homology"/>
<dbReference type="SUPFAM" id="SSF56529">
    <property type="entry name" value="FAH"/>
    <property type="match status" value="1"/>
</dbReference>
<dbReference type="Proteomes" id="UP000034166">
    <property type="component" value="Unassembled WGS sequence"/>
</dbReference>
<evidence type="ECO:0000313" key="4">
    <source>
        <dbReference type="EMBL" id="KKK36443.1"/>
    </source>
</evidence>
<comment type="similarity">
    <text evidence="1">Belongs to the FAH family.</text>
</comment>
<dbReference type="InterPro" id="IPR036663">
    <property type="entry name" value="Fumarylacetoacetase_C_sf"/>
</dbReference>
<reference evidence="4 5" key="1">
    <citation type="submission" date="2015-04" db="EMBL/GenBank/DDBJ databases">
        <title>Taxonomic description and genome sequence of Bacillus campisalis sp. nov., a novel member of the genus Bacillus isolated from solar saltern.</title>
        <authorList>
            <person name="Mathan Kumar R."/>
            <person name="Kaur G."/>
            <person name="Kumar A."/>
            <person name="Singh N.K."/>
            <person name="Kaur N."/>
            <person name="Kumar N."/>
            <person name="Mayilraj S."/>
        </authorList>
    </citation>
    <scope>NUCLEOTIDE SEQUENCE [LARGE SCALE GENOMIC DNA]</scope>
    <source>
        <strain evidence="4 5">SA2-6</strain>
    </source>
</reference>
<comment type="caution">
    <text evidence="4">The sequence shown here is derived from an EMBL/GenBank/DDBJ whole genome shotgun (WGS) entry which is preliminary data.</text>
</comment>
<dbReference type="InterPro" id="IPR011234">
    <property type="entry name" value="Fumarylacetoacetase-like_C"/>
</dbReference>
<protein>
    <recommendedName>
        <fullName evidence="3">Fumarylacetoacetase-like C-terminal domain-containing protein</fullName>
    </recommendedName>
</protein>
<keyword evidence="5" id="KW-1185">Reference proteome</keyword>
<evidence type="ECO:0000256" key="2">
    <source>
        <dbReference type="ARBA" id="ARBA00022723"/>
    </source>
</evidence>
<name>A0A0M2SQC4_9BACI</name>
<dbReference type="FunFam" id="3.90.850.10:FF:000002">
    <property type="entry name" value="2-hydroxyhepta-2,4-diene-1,7-dioate isomerase"/>
    <property type="match status" value="1"/>
</dbReference>
<dbReference type="OrthoDB" id="9805307at2"/>
<dbReference type="Pfam" id="PF01557">
    <property type="entry name" value="FAA_hydrolase"/>
    <property type="match status" value="1"/>
</dbReference>
<accession>A0A0M2SQC4</accession>